<proteinExistence type="predicted"/>
<keyword evidence="2" id="KW-1185">Reference proteome</keyword>
<dbReference type="AlphaFoldDB" id="A0A166YG36"/>
<accession>A0A166YG36</accession>
<dbReference type="Proteomes" id="UP000076643">
    <property type="component" value="Unassembled WGS sequence"/>
</dbReference>
<evidence type="ECO:0000313" key="2">
    <source>
        <dbReference type="Proteomes" id="UP000076643"/>
    </source>
</evidence>
<reference evidence="1 2" key="1">
    <citation type="submission" date="2013-07" db="EMBL/GenBank/DDBJ databases">
        <title>Comparative Genomic and Metabolomic Analysis of Twelve Strains of Pseudoalteromonas luteoviolacea.</title>
        <authorList>
            <person name="Vynne N.G."/>
            <person name="Mansson M."/>
            <person name="Gram L."/>
        </authorList>
    </citation>
    <scope>NUCLEOTIDE SEQUENCE [LARGE SCALE GENOMIC DNA]</scope>
    <source>
        <strain evidence="1 2">DSM 6061</strain>
    </source>
</reference>
<dbReference type="PATRIC" id="fig|1365250.3.peg.1017"/>
<protein>
    <submittedName>
        <fullName evidence="1">Uncharacterized protein</fullName>
    </submittedName>
</protein>
<name>A0A166YG36_9GAMM</name>
<organism evidence="1 2">
    <name type="scientific">Pseudoalteromonas luteoviolacea DSM 6061</name>
    <dbReference type="NCBI Taxonomy" id="1365250"/>
    <lineage>
        <taxon>Bacteria</taxon>
        <taxon>Pseudomonadati</taxon>
        <taxon>Pseudomonadota</taxon>
        <taxon>Gammaproteobacteria</taxon>
        <taxon>Alteromonadales</taxon>
        <taxon>Pseudoalteromonadaceae</taxon>
        <taxon>Pseudoalteromonas</taxon>
    </lineage>
</organism>
<gene>
    <name evidence="1" type="ORF">N475_09710</name>
</gene>
<dbReference type="EMBL" id="AUYB01000082">
    <property type="protein sequence ID" value="KZN42596.1"/>
    <property type="molecule type" value="Genomic_DNA"/>
</dbReference>
<sequence>MLVFDLIYALFEFNGKLGAVSQWLWRSILRVNDKQRGPRYRECKAKKRG</sequence>
<comment type="caution">
    <text evidence="1">The sequence shown here is derived from an EMBL/GenBank/DDBJ whole genome shotgun (WGS) entry which is preliminary data.</text>
</comment>
<evidence type="ECO:0000313" key="1">
    <source>
        <dbReference type="EMBL" id="KZN42596.1"/>
    </source>
</evidence>